<dbReference type="EMBL" id="JBHSBB010000022">
    <property type="protein sequence ID" value="MFC4035187.1"/>
    <property type="molecule type" value="Genomic_DNA"/>
</dbReference>
<comment type="caution">
    <text evidence="2">The sequence shown here is derived from an EMBL/GenBank/DDBJ whole genome shotgun (WGS) entry which is preliminary data.</text>
</comment>
<dbReference type="PROSITE" id="PS50943">
    <property type="entry name" value="HTH_CROC1"/>
    <property type="match status" value="1"/>
</dbReference>
<dbReference type="Pfam" id="PF19054">
    <property type="entry name" value="DUF5753"/>
    <property type="match status" value="1"/>
</dbReference>
<accession>A0ABV8HVR6</accession>
<dbReference type="InterPro" id="IPR043917">
    <property type="entry name" value="DUF5753"/>
</dbReference>
<reference evidence="3" key="1">
    <citation type="journal article" date="2019" name="Int. J. Syst. Evol. Microbiol.">
        <title>The Global Catalogue of Microorganisms (GCM) 10K type strain sequencing project: providing services to taxonomists for standard genome sequencing and annotation.</title>
        <authorList>
            <consortium name="The Broad Institute Genomics Platform"/>
            <consortium name="The Broad Institute Genome Sequencing Center for Infectious Disease"/>
            <person name="Wu L."/>
            <person name="Ma J."/>
        </authorList>
    </citation>
    <scope>NUCLEOTIDE SEQUENCE [LARGE SCALE GENOMIC DNA]</scope>
    <source>
        <strain evidence="3">CGMCC 4.7237</strain>
    </source>
</reference>
<evidence type="ECO:0000259" key="1">
    <source>
        <dbReference type="PROSITE" id="PS50943"/>
    </source>
</evidence>
<feature type="domain" description="HTH cro/C1-type" evidence="1">
    <location>
        <begin position="25"/>
        <end position="79"/>
    </location>
</feature>
<dbReference type="Pfam" id="PF13560">
    <property type="entry name" value="HTH_31"/>
    <property type="match status" value="1"/>
</dbReference>
<proteinExistence type="predicted"/>
<dbReference type="InterPro" id="IPR010982">
    <property type="entry name" value="Lambda_DNA-bd_dom_sf"/>
</dbReference>
<dbReference type="SUPFAM" id="SSF47413">
    <property type="entry name" value="lambda repressor-like DNA-binding domains"/>
    <property type="match status" value="1"/>
</dbReference>
<evidence type="ECO:0000313" key="3">
    <source>
        <dbReference type="Proteomes" id="UP001595765"/>
    </source>
</evidence>
<keyword evidence="3" id="KW-1185">Reference proteome</keyword>
<dbReference type="SMART" id="SM00530">
    <property type="entry name" value="HTH_XRE"/>
    <property type="match status" value="1"/>
</dbReference>
<dbReference type="Gene3D" id="1.10.260.40">
    <property type="entry name" value="lambda repressor-like DNA-binding domains"/>
    <property type="match status" value="1"/>
</dbReference>
<protein>
    <submittedName>
        <fullName evidence="2">Scr1 family TA system antitoxin-like transcriptional regulator</fullName>
    </submittedName>
</protein>
<dbReference type="Proteomes" id="UP001595765">
    <property type="component" value="Unassembled WGS sequence"/>
</dbReference>
<dbReference type="InterPro" id="IPR001387">
    <property type="entry name" value="Cro/C1-type_HTH"/>
</dbReference>
<dbReference type="RefSeq" id="WP_386434718.1">
    <property type="nucleotide sequence ID" value="NZ_JBHSBB010000022.1"/>
</dbReference>
<gene>
    <name evidence="2" type="ORF">ACFO3J_27500</name>
</gene>
<dbReference type="CDD" id="cd00093">
    <property type="entry name" value="HTH_XRE"/>
    <property type="match status" value="1"/>
</dbReference>
<sequence length="278" mass="30649">MSVKTEHPDPTDPAMSPLKHFGKEVRIERERLGMSRAELGKAAHCGYSLVAKIEQGERLPALDFAEACDRVFPTAGGRFVRLWPLIIKYAYPSWFRPFVELEALASAIRSFEVQVVPGLLQTEEYARAVLEAGRLRTDSLDELVAARMERQRILTREFPPELWVVLDENVLNRQMGSSRVFAAQLARLVQEAETPSTVIQVIPHSAGGHAGLGGAFAALTMDEGPDVVYVEAFVQGQILADPANVKAAMRVYDLLTAVALSPSKSLDLIHTTMKELSP</sequence>
<name>A0ABV8HVR6_9ACTN</name>
<evidence type="ECO:0000313" key="2">
    <source>
        <dbReference type="EMBL" id="MFC4035187.1"/>
    </source>
</evidence>
<organism evidence="2 3">
    <name type="scientific">Streptomyces polygonati</name>
    <dbReference type="NCBI Taxonomy" id="1617087"/>
    <lineage>
        <taxon>Bacteria</taxon>
        <taxon>Bacillati</taxon>
        <taxon>Actinomycetota</taxon>
        <taxon>Actinomycetes</taxon>
        <taxon>Kitasatosporales</taxon>
        <taxon>Streptomycetaceae</taxon>
        <taxon>Streptomyces</taxon>
    </lineage>
</organism>